<keyword evidence="3" id="KW-1185">Reference proteome</keyword>
<dbReference type="Proteomes" id="UP000315369">
    <property type="component" value="Unassembled WGS sequence"/>
</dbReference>
<feature type="compositionally biased region" description="Basic and acidic residues" evidence="1">
    <location>
        <begin position="47"/>
        <end position="62"/>
    </location>
</feature>
<comment type="caution">
    <text evidence="2">The sequence shown here is derived from an EMBL/GenBank/DDBJ whole genome shotgun (WGS) entry which is preliminary data.</text>
</comment>
<dbReference type="EMBL" id="VIFM01000161">
    <property type="protein sequence ID" value="TQF11969.1"/>
    <property type="molecule type" value="Genomic_DNA"/>
</dbReference>
<reference evidence="2 3" key="1">
    <citation type="submission" date="2019-06" db="EMBL/GenBank/DDBJ databases">
        <authorList>
            <person name="Livingstone P."/>
            <person name="Whitworth D."/>
        </authorList>
    </citation>
    <scope>NUCLEOTIDE SEQUENCE [LARGE SCALE GENOMIC DNA]</scope>
    <source>
        <strain evidence="2 3">AM401</strain>
    </source>
</reference>
<feature type="region of interest" description="Disordered" evidence="1">
    <location>
        <begin position="37"/>
        <end position="63"/>
    </location>
</feature>
<protein>
    <submittedName>
        <fullName evidence="2">Uncharacterized protein</fullName>
    </submittedName>
</protein>
<accession>A0A540WSI5</accession>
<gene>
    <name evidence="2" type="ORF">FJV41_31390</name>
</gene>
<dbReference type="OrthoDB" id="5383293at2"/>
<evidence type="ECO:0000256" key="1">
    <source>
        <dbReference type="SAM" id="MobiDB-lite"/>
    </source>
</evidence>
<dbReference type="AlphaFoldDB" id="A0A540WSI5"/>
<evidence type="ECO:0000313" key="3">
    <source>
        <dbReference type="Proteomes" id="UP000315369"/>
    </source>
</evidence>
<evidence type="ECO:0000313" key="2">
    <source>
        <dbReference type="EMBL" id="TQF11969.1"/>
    </source>
</evidence>
<proteinExistence type="predicted"/>
<dbReference type="RefSeq" id="WP_141646275.1">
    <property type="nucleotide sequence ID" value="NZ_VIFM01000161.1"/>
</dbReference>
<organism evidence="2 3">
    <name type="scientific">Myxococcus llanfairpwllgwyngyllgogerychwyrndrobwllllantysiliogogogochensis</name>
    <dbReference type="NCBI Taxonomy" id="2590453"/>
    <lineage>
        <taxon>Bacteria</taxon>
        <taxon>Pseudomonadati</taxon>
        <taxon>Myxococcota</taxon>
        <taxon>Myxococcia</taxon>
        <taxon>Myxococcales</taxon>
        <taxon>Cystobacterineae</taxon>
        <taxon>Myxococcaceae</taxon>
        <taxon>Myxococcus</taxon>
    </lineage>
</organism>
<sequence length="208" mass="23001">MRARGDKVGVGSVVLGVVLLAAGIPLLVPRHMSREDAAANPATVHQEPVEVARPGDPRKDSPEPVLHIEQVQGPDGLTVQVARSTPATSSLTRFAKDALVPLTPDEEALLREEPSDDLAALVTRMERAFQDASPETRGRQEQRYLAALNLVAKLSAPPPEDARARDEDARYQRALAEEQVKWRTLSPGERDRAQETFKEWFFQGEQKR</sequence>
<name>A0A540WSI5_9BACT</name>